<dbReference type="EMBL" id="CP073041">
    <property type="protein sequence ID" value="UXE62245.1"/>
    <property type="molecule type" value="Genomic_DNA"/>
</dbReference>
<dbReference type="PANTHER" id="PTHR33678:SF2">
    <property type="match status" value="1"/>
</dbReference>
<dbReference type="NCBIfam" id="NF033517">
    <property type="entry name" value="transpos_IS66"/>
    <property type="match status" value="1"/>
</dbReference>
<organism evidence="2">
    <name type="scientific">Woronichinia naegeliana WA131</name>
    <dbReference type="NCBI Taxonomy" id="2824559"/>
    <lineage>
        <taxon>Bacteria</taxon>
        <taxon>Bacillati</taxon>
        <taxon>Cyanobacteriota</taxon>
        <taxon>Cyanophyceae</taxon>
        <taxon>Synechococcales</taxon>
        <taxon>Coelosphaeriaceae</taxon>
        <taxon>Woronichinia</taxon>
    </lineage>
</organism>
<proteinExistence type="predicted"/>
<sequence>MTFAKAGSLQSALNGKSQVELPVLKPQVTEYRLHSLECEHCGSKSRGKLPAGVTEKSYGARLAALVGVLSVEARQSHRQIQGLLREVFGIEIGRGTINNIRQEVSEAIAAANEEAKEYAKQQLVVNCDERGFSQQNRDGNNPTEKKAWLWVLVTPWISLFLATLSRSQEVAKQLIGETFTGYLGSDRYGSYSWVKPELRQLCWSHVLRDFQAMAERTGASQEIGTALLARGYRLFHWWHKVRDGTLSKELFIEAVELLRWGMHQELMSAAAIEIGWREKSPLAKTVRTCRKLLKVEAALWTFVYREGVEPTNNSAQRALRPAVIWRNLSFGSQSQAGSEFVSRMLTVNHSLKLQGRSVLDFLTQSCLAARLGEQPPSLIPVVQEPAVSNPRPLIFL</sequence>
<gene>
    <name evidence="2" type="ORF">KA717_05325</name>
</gene>
<evidence type="ECO:0000259" key="1">
    <source>
        <dbReference type="Pfam" id="PF03050"/>
    </source>
</evidence>
<dbReference type="InterPro" id="IPR004291">
    <property type="entry name" value="Transposase_IS66_central"/>
</dbReference>
<name>A0A977PY93_9CYAN</name>
<protein>
    <submittedName>
        <fullName evidence="2">IS66 family transposase</fullName>
    </submittedName>
</protein>
<dbReference type="KEGG" id="wna:KA717_05325"/>
<dbReference type="Proteomes" id="UP001065613">
    <property type="component" value="Chromosome"/>
</dbReference>
<evidence type="ECO:0000313" key="2">
    <source>
        <dbReference type="EMBL" id="UXE62245.1"/>
    </source>
</evidence>
<dbReference type="PANTHER" id="PTHR33678">
    <property type="entry name" value="BLL1576 PROTEIN"/>
    <property type="match status" value="1"/>
</dbReference>
<reference evidence="2" key="1">
    <citation type="submission" date="2021-04" db="EMBL/GenBank/DDBJ databases">
        <title>Genome sequence of Woronichinia naegeliana from Washington state freshwater lake bloom.</title>
        <authorList>
            <person name="Dreher T.W."/>
        </authorList>
    </citation>
    <scope>NUCLEOTIDE SEQUENCE</scope>
    <source>
        <strain evidence="2">WA131</strain>
    </source>
</reference>
<dbReference type="Pfam" id="PF03050">
    <property type="entry name" value="DDE_Tnp_IS66"/>
    <property type="match status" value="1"/>
</dbReference>
<feature type="domain" description="Transposase IS66 central" evidence="1">
    <location>
        <begin position="59"/>
        <end position="338"/>
    </location>
</feature>
<dbReference type="InterPro" id="IPR052344">
    <property type="entry name" value="Transposase-related"/>
</dbReference>
<dbReference type="AlphaFoldDB" id="A0A977PY93"/>
<accession>A0A977PY93</accession>